<feature type="transmembrane region" description="Helical" evidence="2">
    <location>
        <begin position="25"/>
        <end position="57"/>
    </location>
</feature>
<accession>A0ABT2Y555</accession>
<keyword evidence="2" id="KW-0472">Membrane</keyword>
<dbReference type="InterPro" id="IPR010380">
    <property type="entry name" value="DUF975"/>
</dbReference>
<feature type="transmembrane region" description="Helical" evidence="2">
    <location>
        <begin position="144"/>
        <end position="164"/>
    </location>
</feature>
<evidence type="ECO:0000313" key="3">
    <source>
        <dbReference type="EMBL" id="MCV2231861.1"/>
    </source>
</evidence>
<feature type="region of interest" description="Disordered" evidence="1">
    <location>
        <begin position="225"/>
        <end position="246"/>
    </location>
</feature>
<comment type="caution">
    <text evidence="3">The sequence shown here is derived from an EMBL/GenBank/DDBJ whole genome shotgun (WGS) entry which is preliminary data.</text>
</comment>
<organism evidence="3 4">
    <name type="scientific">Paracholeplasma manati</name>
    <dbReference type="NCBI Taxonomy" id="591373"/>
    <lineage>
        <taxon>Bacteria</taxon>
        <taxon>Bacillati</taxon>
        <taxon>Mycoplasmatota</taxon>
        <taxon>Mollicutes</taxon>
        <taxon>Acholeplasmatales</taxon>
        <taxon>Acholeplasmataceae</taxon>
        <taxon>Paracholeplasma</taxon>
    </lineage>
</organism>
<reference evidence="3" key="1">
    <citation type="submission" date="2022-09" db="EMBL/GenBank/DDBJ databases">
        <title>Novel Mycoplasma species identified in domestic and wild animals.</title>
        <authorList>
            <person name="Volokhov D.V."/>
            <person name="Furtak V.A."/>
            <person name="Zagorodnyaya T.A."/>
        </authorList>
    </citation>
    <scope>NUCLEOTIDE SEQUENCE</scope>
    <source>
        <strain evidence="3">Oakley</strain>
    </source>
</reference>
<dbReference type="EMBL" id="JAOVQM010000002">
    <property type="protein sequence ID" value="MCV2231861.1"/>
    <property type="molecule type" value="Genomic_DNA"/>
</dbReference>
<feature type="transmembrane region" description="Helical" evidence="2">
    <location>
        <begin position="170"/>
        <end position="192"/>
    </location>
</feature>
<protein>
    <submittedName>
        <fullName evidence="3">DUF975 family protein</fullName>
    </submittedName>
</protein>
<keyword evidence="2" id="KW-0812">Transmembrane</keyword>
<feature type="transmembrane region" description="Helical" evidence="2">
    <location>
        <begin position="105"/>
        <end position="123"/>
    </location>
</feature>
<keyword evidence="2" id="KW-1133">Transmembrane helix</keyword>
<proteinExistence type="predicted"/>
<sequence>MRYIQYHIDAYKLVFKKGFMNLVKLLLFSVILLISLVIPVLTPIALIASVSFFKAFLEKGEADLFETLRGVDMTADRYLRLLIASLLQIAVIGAGYVLFVIPGVIFAFALAPLFYIITMHPDITTSEAFKSSFEMMNGNKLNLFMLRLLGAVVPMVLSLIIAIFARLVPFIGMILSLGYTIILPLIFAEIMIVDMMFFKEISGSKVSLEPEVIVEEKPVKKVKLPKAVEAPNSEPEAPAEPEQPKE</sequence>
<feature type="compositionally biased region" description="Low complexity" evidence="1">
    <location>
        <begin position="225"/>
        <end position="236"/>
    </location>
</feature>
<gene>
    <name evidence="3" type="ORF">N7548_03365</name>
</gene>
<keyword evidence="4" id="KW-1185">Reference proteome</keyword>
<evidence type="ECO:0000256" key="1">
    <source>
        <dbReference type="SAM" id="MobiDB-lite"/>
    </source>
</evidence>
<dbReference type="Proteomes" id="UP001177160">
    <property type="component" value="Unassembled WGS sequence"/>
</dbReference>
<dbReference type="RefSeq" id="WP_263608014.1">
    <property type="nucleotide sequence ID" value="NZ_JAOVQM010000002.1"/>
</dbReference>
<evidence type="ECO:0000313" key="4">
    <source>
        <dbReference type="Proteomes" id="UP001177160"/>
    </source>
</evidence>
<dbReference type="Pfam" id="PF06161">
    <property type="entry name" value="DUF975"/>
    <property type="match status" value="1"/>
</dbReference>
<evidence type="ECO:0000256" key="2">
    <source>
        <dbReference type="SAM" id="Phobius"/>
    </source>
</evidence>
<name>A0ABT2Y555_9MOLU</name>